<organism evidence="2 3">
    <name type="scientific">Aquibacillus rhizosphaerae</name>
    <dbReference type="NCBI Taxonomy" id="3051431"/>
    <lineage>
        <taxon>Bacteria</taxon>
        <taxon>Bacillati</taxon>
        <taxon>Bacillota</taxon>
        <taxon>Bacilli</taxon>
        <taxon>Bacillales</taxon>
        <taxon>Bacillaceae</taxon>
        <taxon>Aquibacillus</taxon>
    </lineage>
</organism>
<proteinExistence type="predicted"/>
<feature type="coiled-coil region" evidence="1">
    <location>
        <begin position="11"/>
        <end position="45"/>
    </location>
</feature>
<reference evidence="2 3" key="1">
    <citation type="submission" date="2023-06" db="EMBL/GenBank/DDBJ databases">
        <title>Aquibacillus rhizosphaerae LR5S19.</title>
        <authorList>
            <person name="Sun J.-Q."/>
        </authorList>
    </citation>
    <scope>NUCLEOTIDE SEQUENCE [LARGE SCALE GENOMIC DNA]</scope>
    <source>
        <strain evidence="2 3">LR5S19</strain>
    </source>
</reference>
<dbReference type="Proteomes" id="UP001235343">
    <property type="component" value="Unassembled WGS sequence"/>
</dbReference>
<gene>
    <name evidence="2" type="primary">gerPC</name>
    <name evidence="2" type="ORF">QQS35_20750</name>
</gene>
<evidence type="ECO:0000313" key="3">
    <source>
        <dbReference type="Proteomes" id="UP001235343"/>
    </source>
</evidence>
<keyword evidence="1" id="KW-0175">Coiled coil</keyword>
<accession>A0ABT7LBS4</accession>
<dbReference type="RefSeq" id="WP_285934164.1">
    <property type="nucleotide sequence ID" value="NZ_JASTZU010000063.1"/>
</dbReference>
<protein>
    <submittedName>
        <fullName evidence="2">Spore germination protein GerPC</fullName>
    </submittedName>
</protein>
<comment type="caution">
    <text evidence="2">The sequence shown here is derived from an EMBL/GenBank/DDBJ whole genome shotgun (WGS) entry which is preliminary data.</text>
</comment>
<keyword evidence="3" id="KW-1185">Reference proteome</keyword>
<dbReference type="InterPro" id="IPR019673">
    <property type="entry name" value="Spore_germination_GerPC"/>
</dbReference>
<evidence type="ECO:0000313" key="2">
    <source>
        <dbReference type="EMBL" id="MDL4842869.1"/>
    </source>
</evidence>
<evidence type="ECO:0000256" key="1">
    <source>
        <dbReference type="SAM" id="Coils"/>
    </source>
</evidence>
<dbReference type="EMBL" id="JASTZU010000063">
    <property type="protein sequence ID" value="MDL4842869.1"/>
    <property type="molecule type" value="Genomic_DNA"/>
</dbReference>
<sequence>MNHSNPWYEYVYNLQKYVEQQDKRVNQLEQRLSQVENNQANAKHTTIEKLEYNFDQLKIERLDGTLHIGVSPDDLSKIDDLSLNQQPLSNFQQPHSIKQQTVSQLDSYLSEQGPSFLNQLSNDYNYPVNESYQEMMLNDVRKQLPERVAHYEKNARNESSLNNDKQLSNYIYEQVKSEINYSLQQFFENEKTKGDQ</sequence>
<name>A0ABT7LBS4_9BACI</name>
<dbReference type="Pfam" id="PF10737">
    <property type="entry name" value="GerPC"/>
    <property type="match status" value="1"/>
</dbReference>